<organism evidence="1 2">
    <name type="scientific">Halorubrum alkaliphilum</name>
    <dbReference type="NCBI Taxonomy" id="261290"/>
    <lineage>
        <taxon>Archaea</taxon>
        <taxon>Methanobacteriati</taxon>
        <taxon>Methanobacteriota</taxon>
        <taxon>Stenosarchaea group</taxon>
        <taxon>Halobacteria</taxon>
        <taxon>Halobacteriales</taxon>
        <taxon>Haloferacaceae</taxon>
        <taxon>Halorubrum</taxon>
    </lineage>
</organism>
<evidence type="ECO:0000313" key="2">
    <source>
        <dbReference type="Proteomes" id="UP000823588"/>
    </source>
</evidence>
<evidence type="ECO:0008006" key="3">
    <source>
        <dbReference type="Google" id="ProtNLM"/>
    </source>
</evidence>
<dbReference type="EMBL" id="JAGGKQ010000027">
    <property type="protein sequence ID" value="MBP1923669.1"/>
    <property type="molecule type" value="Genomic_DNA"/>
</dbReference>
<gene>
    <name evidence="1" type="ORF">J2751_002714</name>
</gene>
<sequence>MRRQRGVEYEVGDVVWTVDPFKLGSDVSRMFAVISTDTYPFEDQQFIGVAITTTSHLISHPLPDRYWDVGRTPEESYILPLSIHSPKVSNIQAPPNYDAITDPWQGRLKSEFVEKVIGEITFTLNLKSRY</sequence>
<keyword evidence="2" id="KW-1185">Reference proteome</keyword>
<dbReference type="AlphaFoldDB" id="A0A8T4GIV7"/>
<protein>
    <recommendedName>
        <fullName evidence="3">Type II toxin-antitoxin system PemK/MazF family toxin</fullName>
    </recommendedName>
</protein>
<name>A0A8T4GIV7_9EURY</name>
<evidence type="ECO:0000313" key="1">
    <source>
        <dbReference type="EMBL" id="MBP1923669.1"/>
    </source>
</evidence>
<comment type="caution">
    <text evidence="1">The sequence shown here is derived from an EMBL/GenBank/DDBJ whole genome shotgun (WGS) entry which is preliminary data.</text>
</comment>
<dbReference type="OrthoDB" id="315488at2157"/>
<accession>A0A8T4GIV7</accession>
<reference evidence="1" key="1">
    <citation type="submission" date="2021-03" db="EMBL/GenBank/DDBJ databases">
        <title>Genomic Encyclopedia of Type Strains, Phase IV (KMG-IV): sequencing the most valuable type-strain genomes for metagenomic binning, comparative biology and taxonomic classification.</title>
        <authorList>
            <person name="Goeker M."/>
        </authorList>
    </citation>
    <scope>NUCLEOTIDE SEQUENCE</scope>
    <source>
        <strain evidence="1">DSM 23564</strain>
    </source>
</reference>
<dbReference type="Proteomes" id="UP000823588">
    <property type="component" value="Unassembled WGS sequence"/>
</dbReference>
<proteinExistence type="predicted"/>
<dbReference type="RefSeq" id="WP_209486683.1">
    <property type="nucleotide sequence ID" value="NZ_JAGGKQ010000027.1"/>
</dbReference>